<name>A0A0J8DT50_BETVV</name>
<dbReference type="AlphaFoldDB" id="A0A0J8DT50"/>
<keyword evidence="3" id="KW-1185">Reference proteome</keyword>
<organism evidence="2 3">
    <name type="scientific">Beta vulgaris subsp. vulgaris</name>
    <name type="common">Beet</name>
    <dbReference type="NCBI Taxonomy" id="3555"/>
    <lineage>
        <taxon>Eukaryota</taxon>
        <taxon>Viridiplantae</taxon>
        <taxon>Streptophyta</taxon>
        <taxon>Embryophyta</taxon>
        <taxon>Tracheophyta</taxon>
        <taxon>Spermatophyta</taxon>
        <taxon>Magnoliopsida</taxon>
        <taxon>eudicotyledons</taxon>
        <taxon>Gunneridae</taxon>
        <taxon>Pentapetalae</taxon>
        <taxon>Caryophyllales</taxon>
        <taxon>Chenopodiaceae</taxon>
        <taxon>Betoideae</taxon>
        <taxon>Beta</taxon>
    </lineage>
</organism>
<evidence type="ECO:0000256" key="1">
    <source>
        <dbReference type="SAM" id="MobiDB-lite"/>
    </source>
</evidence>
<evidence type="ECO:0000313" key="2">
    <source>
        <dbReference type="EMBL" id="KMS93945.1"/>
    </source>
</evidence>
<dbReference type="Gramene" id="KMS93945">
    <property type="protein sequence ID" value="KMS93945"/>
    <property type="gene ID" value="BVRB_026350"/>
</dbReference>
<evidence type="ECO:0000313" key="3">
    <source>
        <dbReference type="Proteomes" id="UP000035740"/>
    </source>
</evidence>
<sequence length="50" mass="5858">NNGIRWKQLELLQMSARRDPRRRSFFDTPSSHGTADDDSDEESAVPRRQK</sequence>
<feature type="region of interest" description="Disordered" evidence="1">
    <location>
        <begin position="17"/>
        <end position="50"/>
    </location>
</feature>
<proteinExistence type="predicted"/>
<accession>A0A0J8DT50</accession>
<reference evidence="2 3" key="1">
    <citation type="journal article" date="2014" name="Nature">
        <title>The genome of the recently domesticated crop plant sugar beet (Beta vulgaris).</title>
        <authorList>
            <person name="Dohm J.C."/>
            <person name="Minoche A.E."/>
            <person name="Holtgrawe D."/>
            <person name="Capella-Gutierrez S."/>
            <person name="Zakrzewski F."/>
            <person name="Tafer H."/>
            <person name="Rupp O."/>
            <person name="Sorensen T.R."/>
            <person name="Stracke R."/>
            <person name="Reinhardt R."/>
            <person name="Goesmann A."/>
            <person name="Kraft T."/>
            <person name="Schulz B."/>
            <person name="Stadler P.F."/>
            <person name="Schmidt T."/>
            <person name="Gabaldon T."/>
            <person name="Lehrach H."/>
            <person name="Weisshaar B."/>
            <person name="Himmelbauer H."/>
        </authorList>
    </citation>
    <scope>NUCLEOTIDE SEQUENCE [LARGE SCALE GENOMIC DNA]</scope>
    <source>
        <tissue evidence="2">Taproot</tissue>
    </source>
</reference>
<feature type="non-terminal residue" evidence="2">
    <location>
        <position position="50"/>
    </location>
</feature>
<protein>
    <submittedName>
        <fullName evidence="2">Uncharacterized protein</fullName>
    </submittedName>
</protein>
<dbReference type="EMBL" id="KQ097419">
    <property type="protein sequence ID" value="KMS93945.1"/>
    <property type="molecule type" value="Genomic_DNA"/>
</dbReference>
<dbReference type="Proteomes" id="UP000035740">
    <property type="component" value="Unassembled WGS sequence"/>
</dbReference>
<feature type="non-terminal residue" evidence="2">
    <location>
        <position position="1"/>
    </location>
</feature>
<gene>
    <name evidence="2" type="ORF">BVRB_026350</name>
</gene>